<organism evidence="7 8">
    <name type="scientific">Dillenia turbinata</name>
    <dbReference type="NCBI Taxonomy" id="194707"/>
    <lineage>
        <taxon>Eukaryota</taxon>
        <taxon>Viridiplantae</taxon>
        <taxon>Streptophyta</taxon>
        <taxon>Embryophyta</taxon>
        <taxon>Tracheophyta</taxon>
        <taxon>Spermatophyta</taxon>
        <taxon>Magnoliopsida</taxon>
        <taxon>eudicotyledons</taxon>
        <taxon>Gunneridae</taxon>
        <taxon>Pentapetalae</taxon>
        <taxon>Dilleniales</taxon>
        <taxon>Dilleniaceae</taxon>
        <taxon>Dillenia</taxon>
    </lineage>
</organism>
<keyword evidence="5" id="KW-0539">Nucleus</keyword>
<keyword evidence="8" id="KW-1185">Reference proteome</keyword>
<dbReference type="GO" id="GO:0000981">
    <property type="term" value="F:DNA-binding transcription factor activity, RNA polymerase II-specific"/>
    <property type="evidence" value="ECO:0007669"/>
    <property type="project" value="TreeGrafter"/>
</dbReference>
<evidence type="ECO:0000313" key="8">
    <source>
        <dbReference type="Proteomes" id="UP001370490"/>
    </source>
</evidence>
<dbReference type="SMART" id="SM00432">
    <property type="entry name" value="MADS"/>
    <property type="match status" value="1"/>
</dbReference>
<comment type="subcellular location">
    <subcellularLocation>
        <location evidence="1">Nucleus</location>
    </subcellularLocation>
</comment>
<reference evidence="7 8" key="1">
    <citation type="submission" date="2023-12" db="EMBL/GenBank/DDBJ databases">
        <title>A high-quality genome assembly for Dillenia turbinata (Dilleniales).</title>
        <authorList>
            <person name="Chanderbali A."/>
        </authorList>
    </citation>
    <scope>NUCLEOTIDE SEQUENCE [LARGE SCALE GENOMIC DNA]</scope>
    <source>
        <strain evidence="7">LSX21</strain>
        <tissue evidence="7">Leaf</tissue>
    </source>
</reference>
<dbReference type="InterPro" id="IPR036879">
    <property type="entry name" value="TF_MADSbox_sf"/>
</dbReference>
<dbReference type="Proteomes" id="UP001370490">
    <property type="component" value="Unassembled WGS sequence"/>
</dbReference>
<evidence type="ECO:0000256" key="3">
    <source>
        <dbReference type="ARBA" id="ARBA00023125"/>
    </source>
</evidence>
<gene>
    <name evidence="7" type="ORF">RJ641_001867</name>
</gene>
<evidence type="ECO:0000259" key="6">
    <source>
        <dbReference type="PROSITE" id="PS50066"/>
    </source>
</evidence>
<evidence type="ECO:0000256" key="2">
    <source>
        <dbReference type="ARBA" id="ARBA00023015"/>
    </source>
</evidence>
<dbReference type="InterPro" id="IPR002100">
    <property type="entry name" value="TF_MADSbox"/>
</dbReference>
<dbReference type="PRINTS" id="PR00404">
    <property type="entry name" value="MADSDOMAIN"/>
</dbReference>
<dbReference type="PROSITE" id="PS50066">
    <property type="entry name" value="MADS_BOX_2"/>
    <property type="match status" value="1"/>
</dbReference>
<evidence type="ECO:0000256" key="1">
    <source>
        <dbReference type="ARBA" id="ARBA00004123"/>
    </source>
</evidence>
<sequence length="242" mass="27839">MGKRKIEIKKITDKSKLMVTFSKRRQGLMSKAADLSRLSGAQIALIVTSPANKFFTYGHPSADYVINRFLGAEGNVKEHEDNFVKVETQRKEIEVLERLLEIEKEKERKLRCSYDRYSWVLDAADTTVKGLELDELMNYNNALEELKNSVEKRISEVAQPASFRGLLVRVPPWSSKQSQESFGEIRRRAFAMIGTAHLSMTPYMKLGVSLLQKEALRYQSESKYIEKDVGWIEQLTHCRSID</sequence>
<comment type="caution">
    <text evidence="7">The sequence shown here is derived from an EMBL/GenBank/DDBJ whole genome shotgun (WGS) entry which is preliminary data.</text>
</comment>
<dbReference type="GO" id="GO:0046983">
    <property type="term" value="F:protein dimerization activity"/>
    <property type="evidence" value="ECO:0007669"/>
    <property type="project" value="InterPro"/>
</dbReference>
<dbReference type="AlphaFoldDB" id="A0AAN8VC34"/>
<dbReference type="EMBL" id="JBAMMX010000010">
    <property type="protein sequence ID" value="KAK6932243.1"/>
    <property type="molecule type" value="Genomic_DNA"/>
</dbReference>
<keyword evidence="4" id="KW-0804">Transcription</keyword>
<accession>A0AAN8VC34</accession>
<dbReference type="Gene3D" id="3.40.1810.10">
    <property type="entry name" value="Transcription factor, MADS-box"/>
    <property type="match status" value="1"/>
</dbReference>
<dbReference type="Pfam" id="PF00319">
    <property type="entry name" value="SRF-TF"/>
    <property type="match status" value="1"/>
</dbReference>
<evidence type="ECO:0000256" key="4">
    <source>
        <dbReference type="ARBA" id="ARBA00023163"/>
    </source>
</evidence>
<evidence type="ECO:0000313" key="7">
    <source>
        <dbReference type="EMBL" id="KAK6932243.1"/>
    </source>
</evidence>
<dbReference type="SUPFAM" id="SSF55455">
    <property type="entry name" value="SRF-like"/>
    <property type="match status" value="1"/>
</dbReference>
<proteinExistence type="predicted"/>
<protein>
    <submittedName>
        <fullName evidence="7">Transcription factor, MADS-box</fullName>
    </submittedName>
</protein>
<dbReference type="PANTHER" id="PTHR11945">
    <property type="entry name" value="MADS BOX PROTEIN"/>
    <property type="match status" value="1"/>
</dbReference>
<dbReference type="GO" id="GO:0000978">
    <property type="term" value="F:RNA polymerase II cis-regulatory region sequence-specific DNA binding"/>
    <property type="evidence" value="ECO:0007669"/>
    <property type="project" value="TreeGrafter"/>
</dbReference>
<keyword evidence="3" id="KW-0238">DNA-binding</keyword>
<dbReference type="GO" id="GO:0005634">
    <property type="term" value="C:nucleus"/>
    <property type="evidence" value="ECO:0007669"/>
    <property type="project" value="UniProtKB-SubCell"/>
</dbReference>
<keyword evidence="2" id="KW-0805">Transcription regulation</keyword>
<name>A0AAN8VC34_9MAGN</name>
<dbReference type="PANTHER" id="PTHR11945:SF629">
    <property type="entry name" value="OS02G0164450 PROTEIN"/>
    <property type="match status" value="1"/>
</dbReference>
<evidence type="ECO:0000256" key="5">
    <source>
        <dbReference type="ARBA" id="ARBA00023242"/>
    </source>
</evidence>
<feature type="domain" description="MADS-box" evidence="6">
    <location>
        <begin position="1"/>
        <end position="61"/>
    </location>
</feature>